<sequence length="189" mass="20752">MAITANNCYGAAGCVGRFVNPITDVCWKCLFPITIAGFKVVSSSMPDTNAYGRLICLCPKPGISVPVPGIPVGFCEPVRIVDVTKSLMCMVSLGGLSFGSATQKGMKDEAEGIAFFYHIHWYVYPVIYWLKILLDFICLEMAAVDIAYLTEFDPLWSDDAKSTILNPETLLFQNVAAYQACIADCMSYR</sequence>
<gene>
    <name evidence="1" type="primary">TrbL</name>
    <name evidence="1" type="synonym">VirB6|trbG</name>
    <name evidence="1" type="synonym">virB9</name>
    <name evidence="1" type="ORF">UT76HP_01786</name>
</gene>
<protein>
    <submittedName>
        <fullName evidence="1">Conjugal transfer protein</fullName>
    </submittedName>
</protein>
<dbReference type="InterPro" id="IPR009649">
    <property type="entry name" value="TraU"/>
</dbReference>
<proteinExistence type="predicted"/>
<dbReference type="Pfam" id="PF06834">
    <property type="entry name" value="TraU"/>
    <property type="match status" value="1"/>
</dbReference>
<organism evidence="1 2">
    <name type="scientific">Orientia tsutsugamushi</name>
    <name type="common">Rickettsia tsutsugamushi</name>
    <dbReference type="NCBI Taxonomy" id="784"/>
    <lineage>
        <taxon>Bacteria</taxon>
        <taxon>Pseudomonadati</taxon>
        <taxon>Pseudomonadota</taxon>
        <taxon>Alphaproteobacteria</taxon>
        <taxon>Rickettsiales</taxon>
        <taxon>Rickettsiaceae</taxon>
        <taxon>Rickettsieae</taxon>
        <taxon>Orientia</taxon>
    </lineage>
</organism>
<dbReference type="EMBL" id="LS398552">
    <property type="protein sequence ID" value="SPR10620.1"/>
    <property type="molecule type" value="Genomic_DNA"/>
</dbReference>
<dbReference type="AlphaFoldDB" id="A0A2U3RBT9"/>
<reference evidence="2" key="1">
    <citation type="submission" date="2018-03" db="EMBL/GenBank/DDBJ databases">
        <authorList>
            <person name="Batty M. E."/>
            <person name="Batty M E."/>
        </authorList>
    </citation>
    <scope>NUCLEOTIDE SEQUENCE [LARGE SCALE GENOMIC DNA]</scope>
</reference>
<name>A0A2U3RBT9_ORITS</name>
<evidence type="ECO:0000313" key="1">
    <source>
        <dbReference type="EMBL" id="SPR10620.1"/>
    </source>
</evidence>
<accession>A0A2U3RBT9</accession>
<evidence type="ECO:0000313" key="2">
    <source>
        <dbReference type="Proteomes" id="UP000244943"/>
    </source>
</evidence>
<dbReference type="Proteomes" id="UP000244943">
    <property type="component" value="Chromosome I"/>
</dbReference>